<reference evidence="2 3" key="1">
    <citation type="journal article" date="2017" name="J. Biotechnol.">
        <title>The complete genome sequence of Streptomyces autolyticus CGMCC 0516, the producer of geldanamycin, autolytimycin, reblastatin and elaiophylin.</title>
        <authorList>
            <person name="Yin M."/>
            <person name="Jiang M."/>
            <person name="Ren Z."/>
            <person name="Dong Y."/>
            <person name="Lu T."/>
        </authorList>
    </citation>
    <scope>NUCLEOTIDE SEQUENCE [LARGE SCALE GENOMIC DNA]</scope>
    <source>
        <strain evidence="2 3">CGMCC0516</strain>
    </source>
</reference>
<organism evidence="2 3">
    <name type="scientific">Streptomyces autolyticus</name>
    <dbReference type="NCBI Taxonomy" id="75293"/>
    <lineage>
        <taxon>Bacteria</taxon>
        <taxon>Bacillati</taxon>
        <taxon>Actinomycetota</taxon>
        <taxon>Actinomycetes</taxon>
        <taxon>Kitasatosporales</taxon>
        <taxon>Streptomycetaceae</taxon>
        <taxon>Streptomyces</taxon>
    </lineage>
</organism>
<name>A0ABM6HK90_9ACTN</name>
<feature type="transmembrane region" description="Helical" evidence="1">
    <location>
        <begin position="40"/>
        <end position="61"/>
    </location>
</feature>
<keyword evidence="1" id="KW-0812">Transmembrane</keyword>
<keyword evidence="1" id="KW-1133">Transmembrane helix</keyword>
<feature type="transmembrane region" description="Helical" evidence="1">
    <location>
        <begin position="15"/>
        <end position="34"/>
    </location>
</feature>
<keyword evidence="3" id="KW-1185">Reference proteome</keyword>
<evidence type="ECO:0000313" key="2">
    <source>
        <dbReference type="EMBL" id="AQA14569.1"/>
    </source>
</evidence>
<dbReference type="Proteomes" id="UP000187851">
    <property type="component" value="Chromosome"/>
</dbReference>
<accession>A0ABM6HK90</accession>
<keyword evidence="1" id="KW-0472">Membrane</keyword>
<dbReference type="EMBL" id="CP019458">
    <property type="protein sequence ID" value="AQA14569.1"/>
    <property type="molecule type" value="Genomic_DNA"/>
</dbReference>
<protein>
    <recommendedName>
        <fullName evidence="4">DUF2530 domain-containing protein</fullName>
    </recommendedName>
</protein>
<gene>
    <name evidence="2" type="ORF">BV401_33265</name>
</gene>
<proteinExistence type="predicted"/>
<sequence>MHRHPRLTGRRGPGYGERFLFSIALIVVSLLWITRDMASWAMALCAVGAVVGALGALYFGWHYIRSRGNSS</sequence>
<evidence type="ECO:0000256" key="1">
    <source>
        <dbReference type="SAM" id="Phobius"/>
    </source>
</evidence>
<evidence type="ECO:0008006" key="4">
    <source>
        <dbReference type="Google" id="ProtNLM"/>
    </source>
</evidence>
<evidence type="ECO:0000313" key="3">
    <source>
        <dbReference type="Proteomes" id="UP000187851"/>
    </source>
</evidence>